<keyword evidence="1" id="KW-0472">Membrane</keyword>
<name>A9MMN5_SALAR</name>
<proteinExistence type="predicted"/>
<keyword evidence="1" id="KW-1133">Transmembrane helix</keyword>
<evidence type="ECO:0000313" key="2">
    <source>
        <dbReference type="EMBL" id="ABX20904.1"/>
    </source>
</evidence>
<dbReference type="AntiFam" id="ANF00016">
    <property type="entry name" value="tRNA translation"/>
</dbReference>
<dbReference type="KEGG" id="ses:SARI_00996"/>
<sequence length="121" mass="13056">MPLQVFFTMNSAGEFTLPADVYAKDTKKPPVGGFTTLLIALIILIFPMVPGAGLEPAQRERRGILNPLCLPIPPSGLGKKIGGAFRSRTGLDGFAIRYITALLTRQTFHILQPVSALCKGF</sequence>
<evidence type="ECO:0000256" key="1">
    <source>
        <dbReference type="SAM" id="Phobius"/>
    </source>
</evidence>
<dbReference type="HOGENOM" id="CLU_2036364_0_0_6"/>
<dbReference type="EMBL" id="CP000880">
    <property type="protein sequence ID" value="ABX20904.1"/>
    <property type="molecule type" value="Genomic_DNA"/>
</dbReference>
<keyword evidence="1" id="KW-0812">Transmembrane</keyword>
<dbReference type="Proteomes" id="UP000002084">
    <property type="component" value="Chromosome"/>
</dbReference>
<organism evidence="2 3">
    <name type="scientific">Salmonella arizonae (strain ATCC BAA-731 / CDC346-86 / RSK2980)</name>
    <dbReference type="NCBI Taxonomy" id="41514"/>
    <lineage>
        <taxon>Bacteria</taxon>
        <taxon>Pseudomonadati</taxon>
        <taxon>Pseudomonadota</taxon>
        <taxon>Gammaproteobacteria</taxon>
        <taxon>Enterobacterales</taxon>
        <taxon>Enterobacteriaceae</taxon>
        <taxon>Salmonella</taxon>
    </lineage>
</organism>
<keyword evidence="3" id="KW-1185">Reference proteome</keyword>
<evidence type="ECO:0000313" key="3">
    <source>
        <dbReference type="Proteomes" id="UP000002084"/>
    </source>
</evidence>
<reference evidence="2 3" key="1">
    <citation type="submission" date="2007-11" db="EMBL/GenBank/DDBJ databases">
        <authorList>
            <consortium name="The Salmonella enterica serovar Arizonae Genome Sequencing Project"/>
            <person name="McClelland M."/>
            <person name="Sanderson E.K."/>
            <person name="Porwollik S."/>
            <person name="Spieth J."/>
            <person name="Clifton W.S."/>
            <person name="Fulton R."/>
            <person name="Chunyan W."/>
            <person name="Wollam A."/>
            <person name="Shah N."/>
            <person name="Pepin K."/>
            <person name="Bhonagiri V."/>
            <person name="Nash W."/>
            <person name="Johnson M."/>
            <person name="Thiruvilangam P."/>
            <person name="Wilson R."/>
        </authorList>
    </citation>
    <scope>NUCLEOTIDE SEQUENCE [LARGE SCALE GENOMIC DNA]</scope>
    <source>
        <strain evidence="3">ATCC BAA-731 / CDC346-86 / RSK2980</strain>
    </source>
</reference>
<protein>
    <submittedName>
        <fullName evidence="2">Uncharacterized protein</fullName>
    </submittedName>
</protein>
<feature type="transmembrane region" description="Helical" evidence="1">
    <location>
        <begin position="31"/>
        <end position="54"/>
    </location>
</feature>
<dbReference type="AlphaFoldDB" id="A9MMN5"/>
<gene>
    <name evidence="2" type="ordered locus">SARI_00996</name>
</gene>
<accession>A9MMN5</accession>